<evidence type="ECO:0000256" key="6">
    <source>
        <dbReference type="ARBA" id="ARBA00022934"/>
    </source>
</evidence>
<keyword evidence="12" id="KW-1185">Reference proteome</keyword>
<evidence type="ECO:0000256" key="2">
    <source>
        <dbReference type="ARBA" id="ARBA00004604"/>
    </source>
</evidence>
<comment type="caution">
    <text evidence="11">The sequence shown here is derived from an EMBL/GenBank/DDBJ whole genome shotgun (WGS) entry which is preliminary data.</text>
</comment>
<evidence type="ECO:0000313" key="11">
    <source>
        <dbReference type="EMBL" id="KAK9846508.1"/>
    </source>
</evidence>
<proteinExistence type="predicted"/>
<dbReference type="GO" id="GO:0005730">
    <property type="term" value="C:nucleolus"/>
    <property type="evidence" value="ECO:0007669"/>
    <property type="project" value="UniProtKB-SubCell"/>
</dbReference>
<keyword evidence="4" id="KW-0158">Chromosome</keyword>
<feature type="region of interest" description="Disordered" evidence="10">
    <location>
        <begin position="24"/>
        <end position="77"/>
    </location>
</feature>
<dbReference type="AlphaFoldDB" id="A0AAW1SKB7"/>
<accession>A0AAW1SKB7</accession>
<evidence type="ECO:0000256" key="5">
    <source>
        <dbReference type="ARBA" id="ARBA00022553"/>
    </source>
</evidence>
<name>A0AAW1SKB7_9CHLO</name>
<organism evidence="11 12">
    <name type="scientific">Elliptochloris bilobata</name>
    <dbReference type="NCBI Taxonomy" id="381761"/>
    <lineage>
        <taxon>Eukaryota</taxon>
        <taxon>Viridiplantae</taxon>
        <taxon>Chlorophyta</taxon>
        <taxon>core chlorophytes</taxon>
        <taxon>Trebouxiophyceae</taxon>
        <taxon>Trebouxiophyceae incertae sedis</taxon>
        <taxon>Elliptochloris clade</taxon>
        <taxon>Elliptochloris</taxon>
    </lineage>
</organism>
<evidence type="ECO:0000313" key="12">
    <source>
        <dbReference type="Proteomes" id="UP001445335"/>
    </source>
</evidence>
<dbReference type="PANTHER" id="PTHR13557">
    <property type="entry name" value="COILED-COIL DOMAIN-CONTAINING PROTEIN 86"/>
    <property type="match status" value="1"/>
</dbReference>
<comment type="function">
    <text evidence="9">Required for proper chromosome segregation during mitosis and error-free mitotic progression.</text>
</comment>
<keyword evidence="6" id="KW-0164">Citrullination</keyword>
<feature type="compositionally biased region" description="Low complexity" evidence="10">
    <location>
        <begin position="41"/>
        <end position="60"/>
    </location>
</feature>
<dbReference type="PANTHER" id="PTHR13557:SF1">
    <property type="entry name" value="COILED-COIL DOMAIN-CONTAINING PROTEIN 86"/>
    <property type="match status" value="1"/>
</dbReference>
<protein>
    <recommendedName>
        <fullName evidence="3">Coiled-coil domain-containing protein 86</fullName>
    </recommendedName>
</protein>
<evidence type="ECO:0000256" key="1">
    <source>
        <dbReference type="ARBA" id="ARBA00004286"/>
    </source>
</evidence>
<evidence type="ECO:0000256" key="7">
    <source>
        <dbReference type="ARBA" id="ARBA00023054"/>
    </source>
</evidence>
<evidence type="ECO:0000256" key="10">
    <source>
        <dbReference type="SAM" id="MobiDB-lite"/>
    </source>
</evidence>
<feature type="compositionally biased region" description="Basic and acidic residues" evidence="10">
    <location>
        <begin position="131"/>
        <end position="144"/>
    </location>
</feature>
<dbReference type="GO" id="GO:0005694">
    <property type="term" value="C:chromosome"/>
    <property type="evidence" value="ECO:0007669"/>
    <property type="project" value="UniProtKB-SubCell"/>
</dbReference>
<gene>
    <name evidence="11" type="ORF">WJX81_005632</name>
</gene>
<dbReference type="Proteomes" id="UP001445335">
    <property type="component" value="Unassembled WGS sequence"/>
</dbReference>
<comment type="subcellular location">
    <subcellularLocation>
        <location evidence="1">Chromosome</location>
    </subcellularLocation>
    <subcellularLocation>
        <location evidence="2">Nucleus</location>
        <location evidence="2">Nucleolus</location>
    </subcellularLocation>
</comment>
<evidence type="ECO:0000256" key="4">
    <source>
        <dbReference type="ARBA" id="ARBA00022454"/>
    </source>
</evidence>
<dbReference type="EMBL" id="JALJOU010000001">
    <property type="protein sequence ID" value="KAK9846508.1"/>
    <property type="molecule type" value="Genomic_DNA"/>
</dbReference>
<evidence type="ECO:0000256" key="9">
    <source>
        <dbReference type="ARBA" id="ARBA00093307"/>
    </source>
</evidence>
<keyword evidence="8" id="KW-0539">Nucleus</keyword>
<sequence>MEVPVPPQDRRPFTTDLRNIALGPKGFRVSRKRKLDEQEQQAEADAAAMAESQPAAVAPAKRPKHNTWGLGQASGRPWKVASERASSLRSPQLATSWEKKMAAKEEGRVFKAHKAEALEARKAKATRARKQREEAKARKVEKQKKAMITQKISNPATLKRMMKSKKERKKLIASDTV</sequence>
<keyword evidence="7" id="KW-0175">Coiled coil</keyword>
<evidence type="ECO:0000256" key="3">
    <source>
        <dbReference type="ARBA" id="ARBA00016738"/>
    </source>
</evidence>
<keyword evidence="5" id="KW-0597">Phosphoprotein</keyword>
<reference evidence="11 12" key="1">
    <citation type="journal article" date="2024" name="Nat. Commun.">
        <title>Phylogenomics reveals the evolutionary origins of lichenization in chlorophyte algae.</title>
        <authorList>
            <person name="Puginier C."/>
            <person name="Libourel C."/>
            <person name="Otte J."/>
            <person name="Skaloud P."/>
            <person name="Haon M."/>
            <person name="Grisel S."/>
            <person name="Petersen M."/>
            <person name="Berrin J.G."/>
            <person name="Delaux P.M."/>
            <person name="Dal Grande F."/>
            <person name="Keller J."/>
        </authorList>
    </citation>
    <scope>NUCLEOTIDE SEQUENCE [LARGE SCALE GENOMIC DNA]</scope>
    <source>
        <strain evidence="11 12">SAG 245.80</strain>
    </source>
</reference>
<evidence type="ECO:0000256" key="8">
    <source>
        <dbReference type="ARBA" id="ARBA00023242"/>
    </source>
</evidence>
<dbReference type="InterPro" id="IPR026570">
    <property type="entry name" value="CCDC86"/>
</dbReference>
<feature type="region of interest" description="Disordered" evidence="10">
    <location>
        <begin position="122"/>
        <end position="146"/>
    </location>
</feature>